<reference evidence="2" key="1">
    <citation type="journal article" date="2007" name="Science">
        <title>Genomic minimalism in the early diverging intestinal parasite Giardia lamblia.</title>
        <authorList>
            <person name="Morrison H.G."/>
            <person name="McArthur A.G."/>
            <person name="Gillin F.D."/>
            <person name="Aley S.B."/>
            <person name="Adam R.D."/>
            <person name="Olsen G.J."/>
            <person name="Best A.A."/>
            <person name="Cande W.Z."/>
            <person name="Chen F."/>
            <person name="Cipriano M.J."/>
            <person name="Davids B.J."/>
            <person name="Dawson S.C."/>
            <person name="Elmendorf H.G."/>
            <person name="Hehl A.B."/>
            <person name="Holder M.E."/>
            <person name="Huse S.M."/>
            <person name="Kim U.U."/>
            <person name="Lasek-Nesselquist E."/>
            <person name="Manning G."/>
            <person name="Nigam A."/>
            <person name="Nixon J.E."/>
            <person name="Palm D."/>
            <person name="Passamaneck N.E."/>
            <person name="Prabhu A."/>
            <person name="Reich C.I."/>
            <person name="Reiner D.S."/>
            <person name="Samuelson J."/>
            <person name="Svard S.G."/>
            <person name="Sogin M.L."/>
        </authorList>
    </citation>
    <scope>NUCLEOTIDE SEQUENCE</scope>
    <source>
        <strain evidence="2">WB C6</strain>
    </source>
</reference>
<dbReference type="Gene3D" id="3.30.1330.40">
    <property type="entry name" value="RutC-like"/>
    <property type="match status" value="1"/>
</dbReference>
<sequence length="141" mass="15554">MIYGILSKNLGMPTPTFLVCPDVVKFENVGQIAVVNGMVYLGGSVGIDKSGTLHKGLEEQTRQTFDNIRKCLEYANSGLDYIVSLNIFLSTSLSDSEEARFNELYREVFCVPATRPCRCCVRAQLQEGLLVEVVNVVAAQK</sequence>
<name>A0ABF7PHF2_GIAIC</name>
<gene>
    <name evidence="2" type="ORF">GL50803_14299</name>
</gene>
<dbReference type="InterPro" id="IPR006175">
    <property type="entry name" value="YjgF/YER057c/UK114"/>
</dbReference>
<dbReference type="AlphaFoldDB" id="A0ABF7PHF2"/>
<dbReference type="KEGG" id="gla:GL50803_0014299"/>
<proteinExistence type="inferred from homology"/>
<organism evidence="2">
    <name type="scientific">Giardia intestinalis (strain ATCC 50803 / WB clone C6)</name>
    <name type="common">Giardia lamblia</name>
    <dbReference type="NCBI Taxonomy" id="184922"/>
    <lineage>
        <taxon>Eukaryota</taxon>
        <taxon>Metamonada</taxon>
        <taxon>Diplomonadida</taxon>
        <taxon>Hexamitidae</taxon>
        <taxon>Giardiinae</taxon>
        <taxon>Giardia</taxon>
    </lineage>
</organism>
<dbReference type="InterPro" id="IPR035959">
    <property type="entry name" value="RutC-like_sf"/>
</dbReference>
<comment type="caution">
    <text evidence="2">The sequence shown here is derived from an EMBL/GenBank/DDBJ whole genome shotgun (WGS) entry which is preliminary data.</text>
</comment>
<evidence type="ECO:0000256" key="1">
    <source>
        <dbReference type="ARBA" id="ARBA00010552"/>
    </source>
</evidence>
<evidence type="ECO:0008006" key="3">
    <source>
        <dbReference type="Google" id="ProtNLM"/>
    </source>
</evidence>
<dbReference type="PANTHER" id="PTHR11803">
    <property type="entry name" value="2-IMINOBUTANOATE/2-IMINOPROPANOATE DEAMINASE RIDA"/>
    <property type="match status" value="1"/>
</dbReference>
<accession>A0ABF7PHF2</accession>
<protein>
    <recommendedName>
        <fullName evidence="3">Translation initiation inhibitor</fullName>
    </recommendedName>
</protein>
<dbReference type="GeneID" id="5700639"/>
<dbReference type="SUPFAM" id="SSF55298">
    <property type="entry name" value="YjgF-like"/>
    <property type="match status" value="1"/>
</dbReference>
<comment type="similarity">
    <text evidence="1">Belongs to the RutC family.</text>
</comment>
<dbReference type="Pfam" id="PF01042">
    <property type="entry name" value="Ribonuc_L-PSP"/>
    <property type="match status" value="1"/>
</dbReference>
<dbReference type="CDD" id="cd00448">
    <property type="entry name" value="YjgF_YER057c_UK114_family"/>
    <property type="match status" value="1"/>
</dbReference>
<dbReference type="PANTHER" id="PTHR11803:SF58">
    <property type="entry name" value="PROTEIN HMF1-RELATED"/>
    <property type="match status" value="1"/>
</dbReference>
<dbReference type="EMBL" id="AACB02000012">
    <property type="protein sequence ID" value="EDO80058.1"/>
    <property type="molecule type" value="Genomic_DNA"/>
</dbReference>
<evidence type="ECO:0000313" key="2">
    <source>
        <dbReference type="EMBL" id="EDO80058.1"/>
    </source>
</evidence>